<comment type="caution">
    <text evidence="1">The sequence shown here is derived from an EMBL/GenBank/DDBJ whole genome shotgun (WGS) entry which is preliminary data.</text>
</comment>
<name>A0A3A8GBH5_9GAMM</name>
<proteinExistence type="predicted"/>
<dbReference type="AlphaFoldDB" id="A0A3A8GBH5"/>
<organism evidence="1 2">
    <name type="scientific">Acinetobacter cumulans</name>
    <dbReference type="NCBI Taxonomy" id="2136182"/>
    <lineage>
        <taxon>Bacteria</taxon>
        <taxon>Pseudomonadati</taxon>
        <taxon>Pseudomonadota</taxon>
        <taxon>Gammaproteobacteria</taxon>
        <taxon>Moraxellales</taxon>
        <taxon>Moraxellaceae</taxon>
        <taxon>Acinetobacter</taxon>
    </lineage>
</organism>
<evidence type="ECO:0008006" key="3">
    <source>
        <dbReference type="Google" id="ProtNLM"/>
    </source>
</evidence>
<accession>A0A3A8GBH5</accession>
<gene>
    <name evidence="1" type="ORF">D7V64_11585</name>
</gene>
<sequence>MILLKSNVQNIFWLGRYLTRIQYLCAQFPFQVDEEAAQYAHAFALNAEDAIELNELLLDPTQVASFSYQFECAKNNIQDLRAVLSAVNYAELSLLIKNANENRGYICDVASECQDILETESETIFLFFSLGQGIEELDRQLRLQQDETMTLAKVGHIVSSLEHLGWSDLEQTWAQLQQVPNNTHFFHFYDSIQRIFEADT</sequence>
<dbReference type="EMBL" id="RAXZ01000016">
    <property type="protein sequence ID" value="RKG51141.1"/>
    <property type="molecule type" value="Genomic_DNA"/>
</dbReference>
<dbReference type="RefSeq" id="WP_120367780.1">
    <property type="nucleotide sequence ID" value="NZ_RAXZ01000016.1"/>
</dbReference>
<reference evidence="1 2" key="1">
    <citation type="submission" date="2018-09" db="EMBL/GenBank/DDBJ databases">
        <title>The draft genome of Acinetobacter spp. strains.</title>
        <authorList>
            <person name="Qin J."/>
            <person name="Feng Y."/>
            <person name="Zong Z."/>
        </authorList>
    </citation>
    <scope>NUCLEOTIDE SEQUENCE [LARGE SCALE GENOMIC DNA]</scope>
    <source>
        <strain evidence="1 2">WCHAc060002</strain>
    </source>
</reference>
<evidence type="ECO:0000313" key="1">
    <source>
        <dbReference type="EMBL" id="RKG51141.1"/>
    </source>
</evidence>
<protein>
    <recommendedName>
        <fullName evidence="3">DUF403 domain-containing protein</fullName>
    </recommendedName>
</protein>
<evidence type="ECO:0000313" key="2">
    <source>
        <dbReference type="Proteomes" id="UP000281084"/>
    </source>
</evidence>
<dbReference type="Proteomes" id="UP000281084">
    <property type="component" value="Unassembled WGS sequence"/>
</dbReference>